<reference evidence="2" key="1">
    <citation type="journal article" date="2013" name="Nat. Commun.">
        <title>Whole-genome sequencing of Oryza brachyantha reveals mechanisms underlying Oryza genome evolution.</title>
        <authorList>
            <person name="Chen J."/>
            <person name="Huang Q."/>
            <person name="Gao D."/>
            <person name="Wang J."/>
            <person name="Lang Y."/>
            <person name="Liu T."/>
            <person name="Li B."/>
            <person name="Bai Z."/>
            <person name="Luis Goicoechea J."/>
            <person name="Liang C."/>
            <person name="Chen C."/>
            <person name="Zhang W."/>
            <person name="Sun S."/>
            <person name="Liao Y."/>
            <person name="Zhang X."/>
            <person name="Yang L."/>
            <person name="Song C."/>
            <person name="Wang M."/>
            <person name="Shi J."/>
            <person name="Liu G."/>
            <person name="Liu J."/>
            <person name="Zhou H."/>
            <person name="Zhou W."/>
            <person name="Yu Q."/>
            <person name="An N."/>
            <person name="Chen Y."/>
            <person name="Cai Q."/>
            <person name="Wang B."/>
            <person name="Liu B."/>
            <person name="Min J."/>
            <person name="Huang Y."/>
            <person name="Wu H."/>
            <person name="Li Z."/>
            <person name="Zhang Y."/>
            <person name="Yin Y."/>
            <person name="Song W."/>
            <person name="Jiang J."/>
            <person name="Jackson S.A."/>
            <person name="Wing R.A."/>
            <person name="Wang J."/>
            <person name="Chen M."/>
        </authorList>
    </citation>
    <scope>NUCLEOTIDE SEQUENCE [LARGE SCALE GENOMIC DNA]</scope>
    <source>
        <strain evidence="2">cv. IRGC 101232</strain>
    </source>
</reference>
<dbReference type="HOGENOM" id="CLU_2281765_0_0_1"/>
<sequence length="102" mass="11861">MMWCLKTGVNIMQLGYKLAYKFLSFLKQWRLLVPERLEEVVDKFRCVLHAKLIGLCRFCPLTVTLLQQDGDTKKIVACSIEKDLIKNCFYFLFLLILIGGLV</sequence>
<evidence type="ECO:0000256" key="1">
    <source>
        <dbReference type="SAM" id="Phobius"/>
    </source>
</evidence>
<keyword evidence="1" id="KW-0812">Transmembrane</keyword>
<dbReference type="AlphaFoldDB" id="J3NDF7"/>
<feature type="transmembrane region" description="Helical" evidence="1">
    <location>
        <begin position="84"/>
        <end position="101"/>
    </location>
</feature>
<dbReference type="EnsemblPlants" id="OB12G20150.1">
    <property type="protein sequence ID" value="OB12G20150.1"/>
    <property type="gene ID" value="OB12G20150"/>
</dbReference>
<dbReference type="Gramene" id="OB12G20150.1">
    <property type="protein sequence ID" value="OB12G20150.1"/>
    <property type="gene ID" value="OB12G20150"/>
</dbReference>
<reference evidence="2" key="2">
    <citation type="submission" date="2013-04" db="UniProtKB">
        <authorList>
            <consortium name="EnsemblPlants"/>
        </authorList>
    </citation>
    <scope>IDENTIFICATION</scope>
</reference>
<keyword evidence="3" id="KW-1185">Reference proteome</keyword>
<keyword evidence="1" id="KW-1133">Transmembrane helix</keyword>
<evidence type="ECO:0000313" key="2">
    <source>
        <dbReference type="EnsemblPlants" id="OB12G20150.1"/>
    </source>
</evidence>
<evidence type="ECO:0000313" key="3">
    <source>
        <dbReference type="Proteomes" id="UP000006038"/>
    </source>
</evidence>
<name>J3NDF7_ORYBR</name>
<proteinExistence type="predicted"/>
<keyword evidence="1" id="KW-0472">Membrane</keyword>
<protein>
    <submittedName>
        <fullName evidence="2">Uncharacterized protein</fullName>
    </submittedName>
</protein>
<accession>J3NDF7</accession>
<organism evidence="2">
    <name type="scientific">Oryza brachyantha</name>
    <name type="common">malo sina</name>
    <dbReference type="NCBI Taxonomy" id="4533"/>
    <lineage>
        <taxon>Eukaryota</taxon>
        <taxon>Viridiplantae</taxon>
        <taxon>Streptophyta</taxon>
        <taxon>Embryophyta</taxon>
        <taxon>Tracheophyta</taxon>
        <taxon>Spermatophyta</taxon>
        <taxon>Magnoliopsida</taxon>
        <taxon>Liliopsida</taxon>
        <taxon>Poales</taxon>
        <taxon>Poaceae</taxon>
        <taxon>BOP clade</taxon>
        <taxon>Oryzoideae</taxon>
        <taxon>Oryzeae</taxon>
        <taxon>Oryzinae</taxon>
        <taxon>Oryza</taxon>
    </lineage>
</organism>
<dbReference type="Proteomes" id="UP000006038">
    <property type="component" value="Chromosome 12"/>
</dbReference>